<accession>A0A8S8ZPC2</accession>
<dbReference type="VEuPathDB" id="FungiDB:SMAC_08276"/>
<reference evidence="1 2" key="1">
    <citation type="submission" date="2017-07" db="EMBL/GenBank/DDBJ databases">
        <title>Genome sequence of the Sordaria macrospora wild type strain R19027.</title>
        <authorList>
            <person name="Nowrousian M."/>
            <person name="Teichert I."/>
            <person name="Kueck U."/>
        </authorList>
    </citation>
    <scope>NUCLEOTIDE SEQUENCE [LARGE SCALE GENOMIC DNA]</scope>
    <source>
        <strain evidence="1 2">R19027</strain>
        <tissue evidence="1">Mycelium</tissue>
    </source>
</reference>
<name>A0A8S8ZPC2_SORMA</name>
<proteinExistence type="predicted"/>
<dbReference type="EMBL" id="NMPR01000082">
    <property type="protein sequence ID" value="KAA8631258.1"/>
    <property type="molecule type" value="Genomic_DNA"/>
</dbReference>
<organism evidence="1 2">
    <name type="scientific">Sordaria macrospora</name>
    <dbReference type="NCBI Taxonomy" id="5147"/>
    <lineage>
        <taxon>Eukaryota</taxon>
        <taxon>Fungi</taxon>
        <taxon>Dikarya</taxon>
        <taxon>Ascomycota</taxon>
        <taxon>Pezizomycotina</taxon>
        <taxon>Sordariomycetes</taxon>
        <taxon>Sordariomycetidae</taxon>
        <taxon>Sordariales</taxon>
        <taxon>Sordariaceae</taxon>
        <taxon>Sordaria</taxon>
    </lineage>
</organism>
<dbReference type="OMA" id="MAIPNNE"/>
<sequence length="297" mass="34133">MTPFLPHDVLYQIIHHFCIIYLPKPHEVLYRNFLTDTSVQQLLQLRLISKAFCYAVTPHILNEETKHLRNGLRKLMIVVGEHTQPDQALAFSAAKKRQLRTCATKFRTQLDLPMFGLPSLRELVLYLDEATDNDDFVFNKGFLLRDPVVDFCLAFDDGKLDHLTSLRVRAKDGSLEPILFYAKESKPLYRNLKSLHCHRLWTIDDGNIPRESRLAAGSVSDSVRLCPNLQELCLFGLLTYPRSYPRSYPKPKNLQLHPENKGLDKFILGDLDVRSDLFQELKGLVALISSVELGMDR</sequence>
<dbReference type="AlphaFoldDB" id="A0A8S8ZPC2"/>
<protein>
    <submittedName>
        <fullName evidence="1">Uncharacterized protein</fullName>
    </submittedName>
</protein>
<gene>
    <name evidence="1" type="ORF">SMACR_08276</name>
</gene>
<comment type="caution">
    <text evidence="1">The sequence shown here is derived from an EMBL/GenBank/DDBJ whole genome shotgun (WGS) entry which is preliminary data.</text>
</comment>
<evidence type="ECO:0000313" key="2">
    <source>
        <dbReference type="Proteomes" id="UP000433876"/>
    </source>
</evidence>
<evidence type="ECO:0000313" key="1">
    <source>
        <dbReference type="EMBL" id="KAA8631258.1"/>
    </source>
</evidence>
<dbReference type="Proteomes" id="UP000433876">
    <property type="component" value="Unassembled WGS sequence"/>
</dbReference>